<keyword evidence="2 5" id="KW-0812">Transmembrane</keyword>
<dbReference type="Pfam" id="PF04479">
    <property type="entry name" value="RTA1"/>
    <property type="match status" value="1"/>
</dbReference>
<keyword evidence="3 5" id="KW-1133">Transmembrane helix</keyword>
<sequence length="228" mass="25057">MSDDEKIFPYKANSGAAIFFVVAFAVTGLVHIYQAYKTRALFMLVLIIATALQVLGYITRKLAIDNDPQLWSYVVSQTCIVVSPAFLAAQDYMIIGRMMSFVGPDSTFISHTVITKLFVFIDIACVITQASGVTMISGDNVSRSAIRAGRAVLIGGLLAQVAAFLFFTIVAVMFDLKSQRLKIDHHELRKLRPLFTAFYISAALIIGRSVYRTIGTSPKTIQHSSTDS</sequence>
<proteinExistence type="predicted"/>
<dbReference type="OMA" id="FRCKSSK"/>
<protein>
    <submittedName>
        <fullName evidence="6">Related to RTM1 protein</fullName>
    </submittedName>
</protein>
<feature type="transmembrane region" description="Helical" evidence="5">
    <location>
        <begin position="40"/>
        <end position="58"/>
    </location>
</feature>
<reference evidence="6 7" key="1">
    <citation type="journal article" date="2011" name="PLoS Pathog.">
        <title>Endophytic Life Strategies Decoded by Genome and Transcriptome Analyses of the Mutualistic Root Symbiont Piriformospora indica.</title>
        <authorList>
            <person name="Zuccaro A."/>
            <person name="Lahrmann U."/>
            <person name="Guldener U."/>
            <person name="Langen G."/>
            <person name="Pfiffi S."/>
            <person name="Biedenkopf D."/>
            <person name="Wong P."/>
            <person name="Samans B."/>
            <person name="Grimm C."/>
            <person name="Basiewicz M."/>
            <person name="Murat C."/>
            <person name="Martin F."/>
            <person name="Kogel K.H."/>
        </authorList>
    </citation>
    <scope>NUCLEOTIDE SEQUENCE [LARGE SCALE GENOMIC DNA]</scope>
    <source>
        <strain evidence="6 7">DSM 11827</strain>
    </source>
</reference>
<dbReference type="PANTHER" id="PTHR31465">
    <property type="entry name" value="PROTEIN RTA1-RELATED"/>
    <property type="match status" value="1"/>
</dbReference>
<dbReference type="Proteomes" id="UP000007148">
    <property type="component" value="Unassembled WGS sequence"/>
</dbReference>
<dbReference type="STRING" id="1109443.G4TV28"/>
<comment type="subcellular location">
    <subcellularLocation>
        <location evidence="1">Membrane</location>
        <topology evidence="1">Multi-pass membrane protein</topology>
    </subcellularLocation>
</comment>
<evidence type="ECO:0000256" key="5">
    <source>
        <dbReference type="SAM" id="Phobius"/>
    </source>
</evidence>
<name>G4TV28_SERID</name>
<evidence type="ECO:0000256" key="4">
    <source>
        <dbReference type="ARBA" id="ARBA00023136"/>
    </source>
</evidence>
<keyword evidence="4 5" id="KW-0472">Membrane</keyword>
<evidence type="ECO:0000256" key="3">
    <source>
        <dbReference type="ARBA" id="ARBA00022989"/>
    </source>
</evidence>
<dbReference type="EMBL" id="CAFZ01000408">
    <property type="protein sequence ID" value="CCA75171.1"/>
    <property type="molecule type" value="Genomic_DNA"/>
</dbReference>
<accession>G4TV28</accession>
<feature type="transmembrane region" description="Helical" evidence="5">
    <location>
        <begin position="12"/>
        <end position="33"/>
    </location>
</feature>
<dbReference type="HOGENOM" id="CLU_033465_3_1_1"/>
<organism evidence="6 7">
    <name type="scientific">Serendipita indica (strain DSM 11827)</name>
    <name type="common">Root endophyte fungus</name>
    <name type="synonym">Piriformospora indica</name>
    <dbReference type="NCBI Taxonomy" id="1109443"/>
    <lineage>
        <taxon>Eukaryota</taxon>
        <taxon>Fungi</taxon>
        <taxon>Dikarya</taxon>
        <taxon>Basidiomycota</taxon>
        <taxon>Agaricomycotina</taxon>
        <taxon>Agaricomycetes</taxon>
        <taxon>Sebacinales</taxon>
        <taxon>Serendipitaceae</taxon>
        <taxon>Serendipita</taxon>
    </lineage>
</organism>
<dbReference type="InterPro" id="IPR007568">
    <property type="entry name" value="RTA1"/>
</dbReference>
<keyword evidence="7" id="KW-1185">Reference proteome</keyword>
<feature type="transmembrane region" description="Helical" evidence="5">
    <location>
        <begin position="70"/>
        <end position="89"/>
    </location>
</feature>
<dbReference type="OrthoDB" id="3358017at2759"/>
<dbReference type="GO" id="GO:0016020">
    <property type="term" value="C:membrane"/>
    <property type="evidence" value="ECO:0007669"/>
    <property type="project" value="UniProtKB-SubCell"/>
</dbReference>
<feature type="transmembrane region" description="Helical" evidence="5">
    <location>
        <begin position="194"/>
        <end position="211"/>
    </location>
</feature>
<evidence type="ECO:0000256" key="2">
    <source>
        <dbReference type="ARBA" id="ARBA00022692"/>
    </source>
</evidence>
<evidence type="ECO:0000313" key="7">
    <source>
        <dbReference type="Proteomes" id="UP000007148"/>
    </source>
</evidence>
<dbReference type="PANTHER" id="PTHR31465:SF13">
    <property type="entry name" value="RTA1 DOMAIN PROTEIN-RELATED"/>
    <property type="match status" value="1"/>
</dbReference>
<evidence type="ECO:0000313" key="6">
    <source>
        <dbReference type="EMBL" id="CCA75171.1"/>
    </source>
</evidence>
<dbReference type="AlphaFoldDB" id="G4TV28"/>
<gene>
    <name evidence="6" type="ORF">PIIN_09155</name>
</gene>
<evidence type="ECO:0000256" key="1">
    <source>
        <dbReference type="ARBA" id="ARBA00004141"/>
    </source>
</evidence>
<dbReference type="InParanoid" id="G4TV28"/>
<feature type="transmembrane region" description="Helical" evidence="5">
    <location>
        <begin position="151"/>
        <end position="174"/>
    </location>
</feature>
<dbReference type="eggNOG" id="ENOG502RZA5">
    <property type="taxonomic scope" value="Eukaryota"/>
</dbReference>
<comment type="caution">
    <text evidence="6">The sequence shown here is derived from an EMBL/GenBank/DDBJ whole genome shotgun (WGS) entry which is preliminary data.</text>
</comment>